<dbReference type="GO" id="GO:0006811">
    <property type="term" value="P:monoatomic ion transport"/>
    <property type="evidence" value="ECO:0007669"/>
    <property type="project" value="UniProtKB-KW"/>
</dbReference>
<dbReference type="AlphaFoldDB" id="A0A2H9YPF0"/>
<name>A0A2H9YPF0_9GAMM</name>
<dbReference type="GO" id="GO:0015159">
    <property type="term" value="F:polysaccharide transmembrane transporter activity"/>
    <property type="evidence" value="ECO:0007669"/>
    <property type="project" value="InterPro"/>
</dbReference>
<reference evidence="18 19" key="1">
    <citation type="submission" date="2017-11" db="EMBL/GenBank/DDBJ databases">
        <title>Revising the taxonomy of the Acinetobacter lwoffii group: the description of Acinetobacter pseudolwoffii sp. nov. and emended description of Acinetobacter lwoffii.</title>
        <authorList>
            <person name="Nemec A."/>
            <person name="Radolfova-Krizova L."/>
        </authorList>
    </citation>
    <scope>NUCLEOTIDE SEQUENCE [LARGE SCALE GENOMIC DNA]</scope>
    <source>
        <strain evidence="18 19">ANC 5044</strain>
    </source>
</reference>
<dbReference type="EMBL" id="PHRG01000009">
    <property type="protein sequence ID" value="PJO74497.1"/>
    <property type="molecule type" value="Genomic_DNA"/>
</dbReference>
<comment type="similarity">
    <text evidence="2">Belongs to the BexD/CtrA/VexA family.</text>
</comment>
<dbReference type="InterPro" id="IPR049712">
    <property type="entry name" value="Poly_export"/>
</dbReference>
<feature type="domain" description="SLBB" evidence="17">
    <location>
        <begin position="163"/>
        <end position="241"/>
    </location>
</feature>
<dbReference type="GO" id="GO:0009279">
    <property type="term" value="C:cell outer membrane"/>
    <property type="evidence" value="ECO:0007669"/>
    <property type="project" value="UniProtKB-SubCell"/>
</dbReference>
<evidence type="ECO:0000256" key="12">
    <source>
        <dbReference type="ARBA" id="ARBA00023139"/>
    </source>
</evidence>
<keyword evidence="11" id="KW-0472">Membrane</keyword>
<dbReference type="PANTHER" id="PTHR33619:SF3">
    <property type="entry name" value="POLYSACCHARIDE EXPORT PROTEIN GFCE-RELATED"/>
    <property type="match status" value="1"/>
</dbReference>
<comment type="subcellular location">
    <subcellularLocation>
        <location evidence="1">Cell outer membrane</location>
        <topology evidence="1">Multi-pass membrane protein</topology>
    </subcellularLocation>
</comment>
<evidence type="ECO:0000256" key="9">
    <source>
        <dbReference type="ARBA" id="ARBA00023065"/>
    </source>
</evidence>
<keyword evidence="10" id="KW-0626">Porin</keyword>
<dbReference type="InterPro" id="IPR054765">
    <property type="entry name" value="SLBB_dom"/>
</dbReference>
<dbReference type="PANTHER" id="PTHR33619">
    <property type="entry name" value="POLYSACCHARIDE EXPORT PROTEIN GFCE-RELATED"/>
    <property type="match status" value="1"/>
</dbReference>
<evidence type="ECO:0000256" key="11">
    <source>
        <dbReference type="ARBA" id="ARBA00023136"/>
    </source>
</evidence>
<keyword evidence="6" id="KW-0812">Transmembrane</keyword>
<keyword evidence="3" id="KW-0813">Transport</keyword>
<keyword evidence="8" id="KW-0625">Polysaccharide transport</keyword>
<evidence type="ECO:0008006" key="20">
    <source>
        <dbReference type="Google" id="ProtNLM"/>
    </source>
</evidence>
<evidence type="ECO:0000259" key="16">
    <source>
        <dbReference type="Pfam" id="PF02563"/>
    </source>
</evidence>
<evidence type="ECO:0000256" key="10">
    <source>
        <dbReference type="ARBA" id="ARBA00023114"/>
    </source>
</evidence>
<gene>
    <name evidence="18" type="ORF">CWI32_12885</name>
</gene>
<keyword evidence="9" id="KW-0406">Ion transport</keyword>
<dbReference type="Pfam" id="PF22461">
    <property type="entry name" value="SLBB_2"/>
    <property type="match status" value="2"/>
</dbReference>
<evidence type="ECO:0000256" key="15">
    <source>
        <dbReference type="SAM" id="SignalP"/>
    </source>
</evidence>
<dbReference type="RefSeq" id="WP_100535470.1">
    <property type="nucleotide sequence ID" value="NZ_CBDBYO010000016.1"/>
</dbReference>
<dbReference type="GeneID" id="97178183"/>
<keyword evidence="5" id="KW-0762">Sugar transport</keyword>
<feature type="chain" id="PRO_5014151270" description="Soluble ligand binding domain-containing protein" evidence="15">
    <location>
        <begin position="21"/>
        <end position="358"/>
    </location>
</feature>
<feature type="domain" description="SLBB" evidence="17">
    <location>
        <begin position="247"/>
        <end position="331"/>
    </location>
</feature>
<keyword evidence="7 15" id="KW-0732">Signal</keyword>
<dbReference type="PROSITE" id="PS51257">
    <property type="entry name" value="PROKAR_LIPOPROTEIN"/>
    <property type="match status" value="1"/>
</dbReference>
<evidence type="ECO:0000256" key="6">
    <source>
        <dbReference type="ARBA" id="ARBA00022692"/>
    </source>
</evidence>
<accession>A0A2H9YPF0</accession>
<keyword evidence="14" id="KW-0449">Lipoprotein</keyword>
<keyword evidence="12" id="KW-0564">Palmitate</keyword>
<evidence type="ECO:0000259" key="17">
    <source>
        <dbReference type="Pfam" id="PF22461"/>
    </source>
</evidence>
<sequence length="358" mass="39730">MNNRHLIGVLTLSLSLVGCAATSGFQTYDLPDEGIYQTELGTQVNLVKLTQDNLPAVQSAQTQHLNHYAPLFQHEMQDYRLNPGDILSFQLWAYPEISAVPTATDNTNGYQIDRNGYIHFPLIGRYKTVGKTLPEVNREVRRLLIPYLNNPDVVVRVLSYQGQRYSVVGNVKSAGQFYLSDQPVSVYTALGLAGGINEQGNSSSIQLVRQGVAYDLNTIALEKAGYSLHKLLIQPNDTLYISPRENQKIYVMGEAGTNTPLPIRDQGMTLADVLGESEGINPYSASASRIYVLRDNSNNQMTEIYHLSLKNLGDFGLAKKFKMHSNDIVYVDATGLTRWERVVSQILPFSNVAGTAIR</sequence>
<evidence type="ECO:0000256" key="5">
    <source>
        <dbReference type="ARBA" id="ARBA00022597"/>
    </source>
</evidence>
<dbReference type="InterPro" id="IPR003715">
    <property type="entry name" value="Poly_export_N"/>
</dbReference>
<evidence type="ECO:0000313" key="19">
    <source>
        <dbReference type="Proteomes" id="UP000243446"/>
    </source>
</evidence>
<proteinExistence type="inferred from homology"/>
<feature type="signal peptide" evidence="15">
    <location>
        <begin position="1"/>
        <end position="20"/>
    </location>
</feature>
<dbReference type="GO" id="GO:0015288">
    <property type="term" value="F:porin activity"/>
    <property type="evidence" value="ECO:0007669"/>
    <property type="project" value="UniProtKB-KW"/>
</dbReference>
<evidence type="ECO:0000256" key="4">
    <source>
        <dbReference type="ARBA" id="ARBA00022452"/>
    </source>
</evidence>
<dbReference type="Proteomes" id="UP000243446">
    <property type="component" value="Unassembled WGS sequence"/>
</dbReference>
<evidence type="ECO:0000256" key="7">
    <source>
        <dbReference type="ARBA" id="ARBA00022729"/>
    </source>
</evidence>
<evidence type="ECO:0000256" key="8">
    <source>
        <dbReference type="ARBA" id="ARBA00023047"/>
    </source>
</evidence>
<dbReference type="GO" id="GO:0046930">
    <property type="term" value="C:pore complex"/>
    <property type="evidence" value="ECO:0007669"/>
    <property type="project" value="UniProtKB-KW"/>
</dbReference>
<evidence type="ECO:0000256" key="13">
    <source>
        <dbReference type="ARBA" id="ARBA00023237"/>
    </source>
</evidence>
<keyword evidence="13" id="KW-0998">Cell outer membrane</keyword>
<organism evidence="18 19">
    <name type="scientific">Acinetobacter pseudolwoffii</name>
    <dbReference type="NCBI Taxonomy" id="2053287"/>
    <lineage>
        <taxon>Bacteria</taxon>
        <taxon>Pseudomonadati</taxon>
        <taxon>Pseudomonadota</taxon>
        <taxon>Gammaproteobacteria</taxon>
        <taxon>Moraxellales</taxon>
        <taxon>Moraxellaceae</taxon>
        <taxon>Acinetobacter</taxon>
    </lineage>
</organism>
<evidence type="ECO:0000256" key="14">
    <source>
        <dbReference type="ARBA" id="ARBA00023288"/>
    </source>
</evidence>
<evidence type="ECO:0000313" key="18">
    <source>
        <dbReference type="EMBL" id="PJO74497.1"/>
    </source>
</evidence>
<comment type="caution">
    <text evidence="18">The sequence shown here is derived from an EMBL/GenBank/DDBJ whole genome shotgun (WGS) entry which is preliminary data.</text>
</comment>
<evidence type="ECO:0000256" key="2">
    <source>
        <dbReference type="ARBA" id="ARBA00009450"/>
    </source>
</evidence>
<evidence type="ECO:0000256" key="3">
    <source>
        <dbReference type="ARBA" id="ARBA00022448"/>
    </source>
</evidence>
<feature type="domain" description="Polysaccharide export protein N-terminal" evidence="16">
    <location>
        <begin position="75"/>
        <end position="157"/>
    </location>
</feature>
<dbReference type="Pfam" id="PF02563">
    <property type="entry name" value="Poly_export"/>
    <property type="match status" value="1"/>
</dbReference>
<keyword evidence="4" id="KW-1134">Transmembrane beta strand</keyword>
<evidence type="ECO:0000256" key="1">
    <source>
        <dbReference type="ARBA" id="ARBA00004571"/>
    </source>
</evidence>
<protein>
    <recommendedName>
        <fullName evidence="20">Soluble ligand binding domain-containing protein</fullName>
    </recommendedName>
</protein>
<dbReference type="Gene3D" id="3.30.1950.10">
    <property type="entry name" value="wza like domain"/>
    <property type="match status" value="1"/>
</dbReference>
<dbReference type="Gene3D" id="3.10.560.10">
    <property type="entry name" value="Outer membrane lipoprotein wza domain like"/>
    <property type="match status" value="2"/>
</dbReference>